<evidence type="ECO:0000313" key="1">
    <source>
        <dbReference type="EMBL" id="PZF90423.1"/>
    </source>
</evidence>
<gene>
    <name evidence="1" type="ORF">C1I93_22785</name>
</gene>
<dbReference type="AlphaFoldDB" id="A0A2W2DCL8"/>
<sequence>MTVIDAARGFLRAGDPANTARVLLNAERLAPYEVRRRPVGRDVLAEVARDPKAPAVIAELALSLGLG</sequence>
<name>A0A2W2DCL8_9ACTN</name>
<organism evidence="1 2">
    <name type="scientific">Micromonospora endophytica</name>
    <dbReference type="NCBI Taxonomy" id="515350"/>
    <lineage>
        <taxon>Bacteria</taxon>
        <taxon>Bacillati</taxon>
        <taxon>Actinomycetota</taxon>
        <taxon>Actinomycetes</taxon>
        <taxon>Micromonosporales</taxon>
        <taxon>Micromonosporaceae</taxon>
        <taxon>Micromonospora</taxon>
    </lineage>
</organism>
<reference evidence="1 2" key="1">
    <citation type="submission" date="2018-01" db="EMBL/GenBank/DDBJ databases">
        <title>Draft genome sequence of Jishengella endophytica.</title>
        <authorList>
            <person name="Sahin N."/>
            <person name="Ay H."/>
            <person name="Saygin H."/>
        </authorList>
    </citation>
    <scope>NUCLEOTIDE SEQUENCE [LARGE SCALE GENOMIC DNA]</scope>
    <source>
        <strain evidence="1 2">DSM 45430</strain>
    </source>
</reference>
<dbReference type="RefSeq" id="WP_111245346.1">
    <property type="nucleotide sequence ID" value="NZ_AP023358.1"/>
</dbReference>
<dbReference type="EMBL" id="POTX01000193">
    <property type="protein sequence ID" value="PZF90423.1"/>
    <property type="molecule type" value="Genomic_DNA"/>
</dbReference>
<protein>
    <submittedName>
        <fullName evidence="1">Uncharacterized protein</fullName>
    </submittedName>
</protein>
<dbReference type="OrthoDB" id="3405337at2"/>
<proteinExistence type="predicted"/>
<accession>A0A2W2DCL8</accession>
<keyword evidence="2" id="KW-1185">Reference proteome</keyword>
<comment type="caution">
    <text evidence="1">The sequence shown here is derived from an EMBL/GenBank/DDBJ whole genome shotgun (WGS) entry which is preliminary data.</text>
</comment>
<dbReference type="Proteomes" id="UP000248627">
    <property type="component" value="Unassembled WGS sequence"/>
</dbReference>
<evidence type="ECO:0000313" key="2">
    <source>
        <dbReference type="Proteomes" id="UP000248627"/>
    </source>
</evidence>